<dbReference type="OrthoDB" id="2988105at2"/>
<keyword evidence="1" id="KW-0812">Transmembrane</keyword>
<reference evidence="3" key="1">
    <citation type="submission" date="2016-01" db="EMBL/GenBank/DDBJ databases">
        <authorList>
            <person name="Mitreva M."/>
            <person name="Pepin K.H."/>
            <person name="Mihindukulasuriya K.A."/>
            <person name="Fulton R."/>
            <person name="Fronick C."/>
            <person name="O'Laughlin M."/>
            <person name="Miner T."/>
            <person name="Herter B."/>
            <person name="Rosa B.A."/>
            <person name="Cordes M."/>
            <person name="Tomlinson C."/>
            <person name="Wollam A."/>
            <person name="Palsikar V.B."/>
            <person name="Mardis E.R."/>
            <person name="Wilson R.K."/>
        </authorList>
    </citation>
    <scope>NUCLEOTIDE SEQUENCE [LARGE SCALE GENOMIC DNA]</scope>
    <source>
        <strain evidence="3">DNF01167</strain>
    </source>
</reference>
<evidence type="ECO:0000313" key="2">
    <source>
        <dbReference type="EMBL" id="KXB57260.1"/>
    </source>
</evidence>
<organism evidence="2 3">
    <name type="scientific">Gemella haemolysans</name>
    <dbReference type="NCBI Taxonomy" id="1379"/>
    <lineage>
        <taxon>Bacteria</taxon>
        <taxon>Bacillati</taxon>
        <taxon>Bacillota</taxon>
        <taxon>Bacilli</taxon>
        <taxon>Bacillales</taxon>
        <taxon>Gemellaceae</taxon>
        <taxon>Gemella</taxon>
    </lineage>
</organism>
<dbReference type="AlphaFoldDB" id="A0A133ZPB5"/>
<dbReference type="PATRIC" id="fig|1379.3.peg.1793"/>
<gene>
    <name evidence="2" type="ORF">HMPREF3186_01800</name>
</gene>
<proteinExistence type="predicted"/>
<name>A0A133ZPB5_9BACL</name>
<evidence type="ECO:0000313" key="3">
    <source>
        <dbReference type="Proteomes" id="UP000070355"/>
    </source>
</evidence>
<keyword evidence="1" id="KW-1133">Transmembrane helix</keyword>
<accession>A0A133ZPB5</accession>
<feature type="transmembrane region" description="Helical" evidence="1">
    <location>
        <begin position="9"/>
        <end position="30"/>
    </location>
</feature>
<feature type="transmembrane region" description="Helical" evidence="1">
    <location>
        <begin position="107"/>
        <end position="132"/>
    </location>
</feature>
<feature type="transmembrane region" description="Helical" evidence="1">
    <location>
        <begin position="166"/>
        <end position="188"/>
    </location>
</feature>
<sequence length="264" mass="32531">MFKIPKKYYLLFILLFFVLYFALIDVKVWYDFFTYDINAQDLTIDGRLARNKYVLSYYDVRILFGELYSYELIVLPMTLLPSLYYYNKFRRKIIKYIIGKSDKIKKYLFILKLKVSTIPLIIFNVIFFYYVLISYLLRGLKTRPGANFEFLFAKDSVLNYFNNSTFWFLFLYWISHILVIFLTSLILTEILDYNYNYIRVFIFFYLILYIGNRFIITYIGQYYQLDISISWCINSQAYFYEIIRTYIYLIFIYFIFKLFKRKEF</sequence>
<dbReference type="RefSeq" id="WP_060914798.1">
    <property type="nucleotide sequence ID" value="NZ_CP083637.1"/>
</dbReference>
<feature type="transmembrane region" description="Helical" evidence="1">
    <location>
        <begin position="200"/>
        <end position="225"/>
    </location>
</feature>
<keyword evidence="1" id="KW-0472">Membrane</keyword>
<evidence type="ECO:0000256" key="1">
    <source>
        <dbReference type="SAM" id="Phobius"/>
    </source>
</evidence>
<feature type="transmembrane region" description="Helical" evidence="1">
    <location>
        <begin position="237"/>
        <end position="256"/>
    </location>
</feature>
<dbReference type="EMBL" id="LSDC01000134">
    <property type="protein sequence ID" value="KXB57260.1"/>
    <property type="molecule type" value="Genomic_DNA"/>
</dbReference>
<protein>
    <recommendedName>
        <fullName evidence="4">DUF2705 domain-containing protein</fullName>
    </recommendedName>
</protein>
<dbReference type="GeneID" id="93289109"/>
<dbReference type="STRING" id="1379.HMPREF3186_01800"/>
<evidence type="ECO:0008006" key="4">
    <source>
        <dbReference type="Google" id="ProtNLM"/>
    </source>
</evidence>
<dbReference type="Proteomes" id="UP000070355">
    <property type="component" value="Unassembled WGS sequence"/>
</dbReference>
<comment type="caution">
    <text evidence="2">The sequence shown here is derived from an EMBL/GenBank/DDBJ whole genome shotgun (WGS) entry which is preliminary data.</text>
</comment>
<feature type="transmembrane region" description="Helical" evidence="1">
    <location>
        <begin position="67"/>
        <end position="86"/>
    </location>
</feature>